<dbReference type="EMBL" id="JAGGLB010000036">
    <property type="protein sequence ID" value="MBP1995587.1"/>
    <property type="molecule type" value="Genomic_DNA"/>
</dbReference>
<dbReference type="Pfam" id="PF22541">
    <property type="entry name" value="DUF7005"/>
    <property type="match status" value="1"/>
</dbReference>
<comment type="caution">
    <text evidence="1">The sequence shown here is derived from an EMBL/GenBank/DDBJ whole genome shotgun (WGS) entry which is preliminary data.</text>
</comment>
<dbReference type="Proteomes" id="UP001519287">
    <property type="component" value="Unassembled WGS sequence"/>
</dbReference>
<sequence>MVSEAWRKEVLRSFGAGIAEAEELLAYNKNRFVQSAEQIQSLPQFPMADEGFVPVWEAYLKETKDRNLIDVLRSKLIQLQFPIQQGISQTPAYRQAVLKGVMTSDIRVNDGVCFSRPDLMDLNIHQTAAGKIPVLTTRHRPDFVKLVQALTRKNEPVTIPDSMGACMIGGYNNWDRIWMHKKHWEQNHGGAHENGGWQEQFSLLIAQKELYQDRLILLTDGPYSSVIPDSSMSAEVWNELSLVIRREHEAAHYFTRRVFSSMENNMMDELIADYAGITAANGTYKAEWFLHFIGLEQYPSYREGGRLQNYKGNPPLSDSAMYILQALLVQAAQNLSRFAEKLQHSQHPIRLEHMLVTLCCLTLEELASEEGEQLLDKHYTYWTIDKSARL</sequence>
<protein>
    <submittedName>
        <fullName evidence="1">Uncharacterized protein</fullName>
    </submittedName>
</protein>
<name>A0ABS4J6V1_9BACL</name>
<evidence type="ECO:0000313" key="1">
    <source>
        <dbReference type="EMBL" id="MBP1995587.1"/>
    </source>
</evidence>
<reference evidence="1 2" key="1">
    <citation type="submission" date="2021-03" db="EMBL/GenBank/DDBJ databases">
        <title>Genomic Encyclopedia of Type Strains, Phase IV (KMG-IV): sequencing the most valuable type-strain genomes for metagenomic binning, comparative biology and taxonomic classification.</title>
        <authorList>
            <person name="Goeker M."/>
        </authorList>
    </citation>
    <scope>NUCLEOTIDE SEQUENCE [LARGE SCALE GENOMIC DNA]</scope>
    <source>
        <strain evidence="1 2">DSM 26048</strain>
    </source>
</reference>
<gene>
    <name evidence="1" type="ORF">J2Z66_007229</name>
</gene>
<proteinExistence type="predicted"/>
<dbReference type="InterPro" id="IPR054274">
    <property type="entry name" value="DUF7005"/>
</dbReference>
<accession>A0ABS4J6V1</accession>
<keyword evidence="2" id="KW-1185">Reference proteome</keyword>
<dbReference type="RefSeq" id="WP_209977377.1">
    <property type="nucleotide sequence ID" value="NZ_JAGGLB010000036.1"/>
</dbReference>
<organism evidence="1 2">
    <name type="scientific">Paenibacillus eucommiae</name>
    <dbReference type="NCBI Taxonomy" id="1355755"/>
    <lineage>
        <taxon>Bacteria</taxon>
        <taxon>Bacillati</taxon>
        <taxon>Bacillota</taxon>
        <taxon>Bacilli</taxon>
        <taxon>Bacillales</taxon>
        <taxon>Paenibacillaceae</taxon>
        <taxon>Paenibacillus</taxon>
    </lineage>
</organism>
<evidence type="ECO:0000313" key="2">
    <source>
        <dbReference type="Proteomes" id="UP001519287"/>
    </source>
</evidence>